<comment type="similarity">
    <text evidence="1 8">Belongs to the cytochrome P450 family.</text>
</comment>
<proteinExistence type="inferred from homology"/>
<dbReference type="Proteomes" id="UP000593846">
    <property type="component" value="Chromosome"/>
</dbReference>
<dbReference type="PANTHER" id="PTHR24286">
    <property type="entry name" value="CYTOCHROME P450 26"/>
    <property type="match status" value="1"/>
</dbReference>
<dbReference type="PROSITE" id="PS00086">
    <property type="entry name" value="CYTOCHROME_P450"/>
    <property type="match status" value="1"/>
</dbReference>
<protein>
    <submittedName>
        <fullName evidence="9">Cytochrome P450</fullName>
    </submittedName>
</protein>
<dbReference type="PRINTS" id="PR00385">
    <property type="entry name" value="P450"/>
</dbReference>
<dbReference type="InterPro" id="IPR036396">
    <property type="entry name" value="Cyt_P450_sf"/>
</dbReference>
<keyword evidence="6 8" id="KW-0503">Monooxygenase</keyword>
<dbReference type="AlphaFoldDB" id="A0A7S6RDR3"/>
<dbReference type="GO" id="GO:0020037">
    <property type="term" value="F:heme binding"/>
    <property type="evidence" value="ECO:0007669"/>
    <property type="project" value="InterPro"/>
</dbReference>
<dbReference type="InterPro" id="IPR002401">
    <property type="entry name" value="Cyt_P450_E_grp-I"/>
</dbReference>
<dbReference type="Gene3D" id="1.10.630.10">
    <property type="entry name" value="Cytochrome P450"/>
    <property type="match status" value="1"/>
</dbReference>
<evidence type="ECO:0000256" key="5">
    <source>
        <dbReference type="ARBA" id="ARBA00023004"/>
    </source>
</evidence>
<keyword evidence="5 7" id="KW-0408">Iron</keyword>
<dbReference type="SUPFAM" id="SSF48264">
    <property type="entry name" value="Cytochrome P450"/>
    <property type="match status" value="1"/>
</dbReference>
<dbReference type="KEGG" id="aee:IM676_00470"/>
<dbReference type="PRINTS" id="PR00463">
    <property type="entry name" value="EP450I"/>
</dbReference>
<reference evidence="10" key="1">
    <citation type="submission" date="2020-10" db="EMBL/GenBank/DDBJ databases">
        <title>Genome-based taxonomic classification of the species Anabaenopsis elenkinii.</title>
        <authorList>
            <person name="Delbaje E."/>
            <person name="Andreote A.P.D."/>
            <person name="Pellegrinetti T.A."/>
            <person name="Cruz R.B."/>
            <person name="Branco L.H.Z."/>
            <person name="Fiore M.F."/>
        </authorList>
    </citation>
    <scope>NUCLEOTIDE SEQUENCE [LARGE SCALE GENOMIC DNA]</scope>
    <source>
        <strain evidence="10">CCIBt3563</strain>
    </source>
</reference>
<organism evidence="9 10">
    <name type="scientific">Anabaenopsis elenkinii CCIBt3563</name>
    <dbReference type="NCBI Taxonomy" id="2779889"/>
    <lineage>
        <taxon>Bacteria</taxon>
        <taxon>Bacillati</taxon>
        <taxon>Cyanobacteriota</taxon>
        <taxon>Cyanophyceae</taxon>
        <taxon>Nostocales</taxon>
        <taxon>Nodulariaceae</taxon>
        <taxon>Anabaenopsis</taxon>
    </lineage>
</organism>
<dbReference type="GO" id="GO:0005506">
    <property type="term" value="F:iron ion binding"/>
    <property type="evidence" value="ECO:0007669"/>
    <property type="project" value="InterPro"/>
</dbReference>
<keyword evidence="2 7" id="KW-0349">Heme</keyword>
<keyword evidence="3 7" id="KW-0479">Metal-binding</keyword>
<evidence type="ECO:0000256" key="3">
    <source>
        <dbReference type="ARBA" id="ARBA00022723"/>
    </source>
</evidence>
<dbReference type="EMBL" id="CP063311">
    <property type="protein sequence ID" value="QOV22880.1"/>
    <property type="molecule type" value="Genomic_DNA"/>
</dbReference>
<dbReference type="GO" id="GO:0016125">
    <property type="term" value="P:sterol metabolic process"/>
    <property type="evidence" value="ECO:0007669"/>
    <property type="project" value="TreeGrafter"/>
</dbReference>
<comment type="cofactor">
    <cofactor evidence="7">
        <name>heme</name>
        <dbReference type="ChEBI" id="CHEBI:30413"/>
    </cofactor>
</comment>
<dbReference type="GO" id="GO:0004497">
    <property type="term" value="F:monooxygenase activity"/>
    <property type="evidence" value="ECO:0007669"/>
    <property type="project" value="UniProtKB-KW"/>
</dbReference>
<dbReference type="InterPro" id="IPR001128">
    <property type="entry name" value="Cyt_P450"/>
</dbReference>
<dbReference type="RefSeq" id="WP_200988493.1">
    <property type="nucleotide sequence ID" value="NZ_CP063311.1"/>
</dbReference>
<dbReference type="Pfam" id="PF00067">
    <property type="entry name" value="p450"/>
    <property type="match status" value="1"/>
</dbReference>
<evidence type="ECO:0000313" key="9">
    <source>
        <dbReference type="EMBL" id="QOV22880.1"/>
    </source>
</evidence>
<evidence type="ECO:0000256" key="8">
    <source>
        <dbReference type="RuleBase" id="RU000461"/>
    </source>
</evidence>
<sequence>MKDTVNPPGSFGLPVIGETFSFILDPSNFVTQRYRKHGSIFKTHLLGKPTVVMVGPEAIEFLLSSHREYFSWREGWPDNFKTLLGESLFVQDGEEHQRNRRLMMPALHGVALANYVSTMESITYNYLKKWENQGEFTWFTEFKKLTFDIASQLLLGTDSVSQNTRLSHLFTELSNGLFAINPLILPFTKLGKAVAARDQILQHLAQVVKARRQHPGKDAISLLVQSKDEDGNSLSETELIAQAVLLLFAGHETTTSMLTWLCAELARHPQVLQRAREEQFQLLSKGALNLEELGQMPYLDQILSEVERVHPPVGGGFRGVVKDYEFNGFHVPAGWQALYSIFATHHLEAIYPNPERFDPDRFSPQRQEHKQYRYSLIGFGGGPRVCIGIAFAKMEMKIVASHLLRSYYWQILPNQSLDVVRIPTNRPQDGLRVRFRRL</sequence>
<dbReference type="GO" id="GO:0016705">
    <property type="term" value="F:oxidoreductase activity, acting on paired donors, with incorporation or reduction of molecular oxygen"/>
    <property type="evidence" value="ECO:0007669"/>
    <property type="project" value="InterPro"/>
</dbReference>
<evidence type="ECO:0000256" key="2">
    <source>
        <dbReference type="ARBA" id="ARBA00022617"/>
    </source>
</evidence>
<keyword evidence="4 8" id="KW-0560">Oxidoreductase</keyword>
<evidence type="ECO:0000256" key="1">
    <source>
        <dbReference type="ARBA" id="ARBA00010617"/>
    </source>
</evidence>
<evidence type="ECO:0000256" key="7">
    <source>
        <dbReference type="PIRSR" id="PIRSR602401-1"/>
    </source>
</evidence>
<dbReference type="PANTHER" id="PTHR24286:SF384">
    <property type="entry name" value="P450, PUTATIVE (EUROFUNG)-RELATED"/>
    <property type="match status" value="1"/>
</dbReference>
<accession>A0A7S6RDR3</accession>
<name>A0A7S6RDR3_9CYAN</name>
<dbReference type="InterPro" id="IPR017972">
    <property type="entry name" value="Cyt_P450_CS"/>
</dbReference>
<feature type="binding site" description="axial binding residue" evidence="7">
    <location>
        <position position="386"/>
    </location>
    <ligand>
        <name>heme</name>
        <dbReference type="ChEBI" id="CHEBI:30413"/>
    </ligand>
    <ligandPart>
        <name>Fe</name>
        <dbReference type="ChEBI" id="CHEBI:18248"/>
    </ligandPart>
</feature>
<gene>
    <name evidence="9" type="ORF">IM676_00470</name>
</gene>
<evidence type="ECO:0000313" key="10">
    <source>
        <dbReference type="Proteomes" id="UP000593846"/>
    </source>
</evidence>
<evidence type="ECO:0000256" key="6">
    <source>
        <dbReference type="ARBA" id="ARBA00023033"/>
    </source>
</evidence>
<evidence type="ECO:0000256" key="4">
    <source>
        <dbReference type="ARBA" id="ARBA00023002"/>
    </source>
</evidence>
<keyword evidence="10" id="KW-1185">Reference proteome</keyword>
<dbReference type="CDD" id="cd11044">
    <property type="entry name" value="CYP120A1_CYP26-like"/>
    <property type="match status" value="1"/>
</dbReference>